<organism evidence="1 2">
    <name type="scientific">Paramicrobacterium humi</name>
    <dbReference type="NCBI Taxonomy" id="640635"/>
    <lineage>
        <taxon>Bacteria</taxon>
        <taxon>Bacillati</taxon>
        <taxon>Actinomycetota</taxon>
        <taxon>Actinomycetes</taxon>
        <taxon>Micrococcales</taxon>
        <taxon>Microbacteriaceae</taxon>
        <taxon>Paramicrobacterium</taxon>
    </lineage>
</organism>
<dbReference type="STRING" id="640635.SAMN04489806_0989"/>
<dbReference type="Proteomes" id="UP000199183">
    <property type="component" value="Unassembled WGS sequence"/>
</dbReference>
<gene>
    <name evidence="1" type="ORF">SAMN04489806_0989</name>
</gene>
<dbReference type="AlphaFoldDB" id="A0A1H4K390"/>
<evidence type="ECO:0008006" key="3">
    <source>
        <dbReference type="Google" id="ProtNLM"/>
    </source>
</evidence>
<sequence>MNKTRRPGRIKFFLDFDGVLQTPNASEHWSRTRTRRVTYRNTDGTPHPGFVITWAPELVTQLEELIDEFDLELLYLTSWLYPESALTSFLATIGGLRGGHALRMPQREDGLYLPWRWKIQEIHRVTTAEPGPVIWIDDIDARTFGHEISESELGHPSLVLAPDSDTGLTRDHLDQIRTFCQGVSTRQQAAGGQEA</sequence>
<reference evidence="1 2" key="1">
    <citation type="submission" date="2016-10" db="EMBL/GenBank/DDBJ databases">
        <authorList>
            <person name="de Groot N.N."/>
        </authorList>
    </citation>
    <scope>NUCLEOTIDE SEQUENCE [LARGE SCALE GENOMIC DNA]</scope>
    <source>
        <strain evidence="1 2">DSM 21799</strain>
    </source>
</reference>
<name>A0A1H4K390_9MICO</name>
<proteinExistence type="predicted"/>
<keyword evidence="2" id="KW-1185">Reference proteome</keyword>
<dbReference type="RefSeq" id="WP_143033959.1">
    <property type="nucleotide sequence ID" value="NZ_FNRY01000001.1"/>
</dbReference>
<accession>A0A1H4K390</accession>
<dbReference type="Pfam" id="PF18143">
    <property type="entry name" value="HAD_SAK_2"/>
    <property type="match status" value="1"/>
</dbReference>
<evidence type="ECO:0000313" key="2">
    <source>
        <dbReference type="Proteomes" id="UP000199183"/>
    </source>
</evidence>
<evidence type="ECO:0000313" key="1">
    <source>
        <dbReference type="EMBL" id="SEB52873.1"/>
    </source>
</evidence>
<dbReference type="EMBL" id="FNRY01000001">
    <property type="protein sequence ID" value="SEB52873.1"/>
    <property type="molecule type" value="Genomic_DNA"/>
</dbReference>
<protein>
    <recommendedName>
        <fullName evidence="3">5' nucleotidase, deoxy (Pyrimidine), type C protein (NT5C)</fullName>
    </recommendedName>
</protein>
<dbReference type="OrthoDB" id="5124141at2"/>